<sequence length="53" mass="6110">SIGNNINQLAAKANTLGFIDAPMLKNEAAKWNKFQSEIERTYLRPNQSEMKWQ</sequence>
<gene>
    <name evidence="1" type="ORF">LEA_00248</name>
</gene>
<dbReference type="AlphaFoldDB" id="K1UMQ3"/>
<name>K1UMQ3_9ZZZZ</name>
<feature type="non-terminal residue" evidence="1">
    <location>
        <position position="1"/>
    </location>
</feature>
<proteinExistence type="predicted"/>
<accession>K1UMQ3</accession>
<reference evidence="1" key="1">
    <citation type="journal article" date="2013" name="Environ. Microbiol.">
        <title>Microbiota from the distal guts of lean and obese adolescents exhibit partial functional redundancy besides clear differences in community structure.</title>
        <authorList>
            <person name="Ferrer M."/>
            <person name="Ruiz A."/>
            <person name="Lanza F."/>
            <person name="Haange S.B."/>
            <person name="Oberbach A."/>
            <person name="Till H."/>
            <person name="Bargiela R."/>
            <person name="Campoy C."/>
            <person name="Segura M.T."/>
            <person name="Richter M."/>
            <person name="von Bergen M."/>
            <person name="Seifert J."/>
            <person name="Suarez A."/>
        </authorList>
    </citation>
    <scope>NUCLEOTIDE SEQUENCE</scope>
</reference>
<protein>
    <submittedName>
        <fullName evidence="1">MocB-like protein</fullName>
    </submittedName>
</protein>
<dbReference type="EMBL" id="AJWY01000177">
    <property type="protein sequence ID" value="EKC81529.1"/>
    <property type="molecule type" value="Genomic_DNA"/>
</dbReference>
<evidence type="ECO:0000313" key="1">
    <source>
        <dbReference type="EMBL" id="EKC81529.1"/>
    </source>
</evidence>
<comment type="caution">
    <text evidence="1">The sequence shown here is derived from an EMBL/GenBank/DDBJ whole genome shotgun (WGS) entry which is preliminary data.</text>
</comment>
<organism evidence="1">
    <name type="scientific">human gut metagenome</name>
    <dbReference type="NCBI Taxonomy" id="408170"/>
    <lineage>
        <taxon>unclassified sequences</taxon>
        <taxon>metagenomes</taxon>
        <taxon>organismal metagenomes</taxon>
    </lineage>
</organism>